<organism evidence="1 2">
    <name type="scientific">Caminicella sporogenes DSM 14501</name>
    <dbReference type="NCBI Taxonomy" id="1121266"/>
    <lineage>
        <taxon>Bacteria</taxon>
        <taxon>Bacillati</taxon>
        <taxon>Bacillota</taxon>
        <taxon>Clostridia</taxon>
        <taxon>Peptostreptococcales</taxon>
        <taxon>Caminicellaceae</taxon>
        <taxon>Caminicella</taxon>
    </lineage>
</organism>
<dbReference type="STRING" id="1121266.SAMN02745883_00773"/>
<name>A0A1M6N2X6_9FIRM</name>
<dbReference type="EMBL" id="FRAJ01000005">
    <property type="protein sequence ID" value="SHJ90032.1"/>
    <property type="molecule type" value="Genomic_DNA"/>
</dbReference>
<proteinExistence type="predicted"/>
<reference evidence="1 2" key="1">
    <citation type="submission" date="2016-11" db="EMBL/GenBank/DDBJ databases">
        <authorList>
            <person name="Jaros S."/>
            <person name="Januszkiewicz K."/>
            <person name="Wedrychowicz H."/>
        </authorList>
    </citation>
    <scope>NUCLEOTIDE SEQUENCE [LARGE SCALE GENOMIC DNA]</scope>
    <source>
        <strain evidence="1 2">DSM 14501</strain>
    </source>
</reference>
<accession>A0A1M6N2X6</accession>
<keyword evidence="2" id="KW-1185">Reference proteome</keyword>
<dbReference type="RefSeq" id="WP_072966059.1">
    <property type="nucleotide sequence ID" value="NZ_FRAJ01000005.1"/>
</dbReference>
<evidence type="ECO:0000313" key="1">
    <source>
        <dbReference type="EMBL" id="SHJ90032.1"/>
    </source>
</evidence>
<sequence>MNYKDNRPNLFNKFIYFDAKPSYDNKAKAFWHIASIGEDDLKNENNQKYDMDPCCNDVANGIRRFLKYKITILINKENFTWELLFSG</sequence>
<gene>
    <name evidence="1" type="ORF">SAMN02745883_00773</name>
</gene>
<dbReference type="Proteomes" id="UP000184082">
    <property type="component" value="Unassembled WGS sequence"/>
</dbReference>
<dbReference type="AlphaFoldDB" id="A0A1M6N2X6"/>
<evidence type="ECO:0000313" key="2">
    <source>
        <dbReference type="Proteomes" id="UP000184082"/>
    </source>
</evidence>
<protein>
    <submittedName>
        <fullName evidence="1">Uncharacterized protein</fullName>
    </submittedName>
</protein>